<protein>
    <recommendedName>
        <fullName evidence="3">Integrase zinc-binding domain-containing protein</fullName>
    </recommendedName>
</protein>
<comment type="caution">
    <text evidence="1">The sequence shown here is derived from an EMBL/GenBank/DDBJ whole genome shotgun (WGS) entry which is preliminary data.</text>
</comment>
<dbReference type="EMBL" id="AMZH03011807">
    <property type="protein sequence ID" value="RRT52188.1"/>
    <property type="molecule type" value="Genomic_DNA"/>
</dbReference>
<name>A0A426YKD5_ENSVE</name>
<gene>
    <name evidence="1" type="ORF">B296_00026676</name>
</gene>
<reference evidence="1 2" key="1">
    <citation type="journal article" date="2014" name="Agronomy (Basel)">
        <title>A Draft Genome Sequence for Ensete ventricosum, the Drought-Tolerant Tree Against Hunger.</title>
        <authorList>
            <person name="Harrison J."/>
            <person name="Moore K.A."/>
            <person name="Paszkiewicz K."/>
            <person name="Jones T."/>
            <person name="Grant M."/>
            <person name="Ambacheew D."/>
            <person name="Muzemil S."/>
            <person name="Studholme D.J."/>
        </authorList>
    </citation>
    <scope>NUCLEOTIDE SEQUENCE [LARGE SCALE GENOMIC DNA]</scope>
</reference>
<dbReference type="AlphaFoldDB" id="A0A426YKD5"/>
<accession>A0A426YKD5</accession>
<dbReference type="Proteomes" id="UP000287651">
    <property type="component" value="Unassembled WGS sequence"/>
</dbReference>
<evidence type="ECO:0008006" key="3">
    <source>
        <dbReference type="Google" id="ProtNLM"/>
    </source>
</evidence>
<evidence type="ECO:0000313" key="1">
    <source>
        <dbReference type="EMBL" id="RRT52188.1"/>
    </source>
</evidence>
<organism evidence="1 2">
    <name type="scientific">Ensete ventricosum</name>
    <name type="common">Abyssinian banana</name>
    <name type="synonym">Musa ensete</name>
    <dbReference type="NCBI Taxonomy" id="4639"/>
    <lineage>
        <taxon>Eukaryota</taxon>
        <taxon>Viridiplantae</taxon>
        <taxon>Streptophyta</taxon>
        <taxon>Embryophyta</taxon>
        <taxon>Tracheophyta</taxon>
        <taxon>Spermatophyta</taxon>
        <taxon>Magnoliopsida</taxon>
        <taxon>Liliopsida</taxon>
        <taxon>Zingiberales</taxon>
        <taxon>Musaceae</taxon>
        <taxon>Ensete</taxon>
    </lineage>
</organism>
<sequence>MENLDMLEERRAKVHLNDLYYQRAVARLYNRRVQPQPIVKGDLVFKRAKVSDPGHTRGKLVLRWEGSYRVTQVIRDKTFNLSTTKGKTVPRTWHVSNLKKFNV</sequence>
<evidence type="ECO:0000313" key="2">
    <source>
        <dbReference type="Proteomes" id="UP000287651"/>
    </source>
</evidence>
<proteinExistence type="predicted"/>